<organism evidence="5 6">
    <name type="scientific">Elysia crispata</name>
    <name type="common">lettuce slug</name>
    <dbReference type="NCBI Taxonomy" id="231223"/>
    <lineage>
        <taxon>Eukaryota</taxon>
        <taxon>Metazoa</taxon>
        <taxon>Spiralia</taxon>
        <taxon>Lophotrochozoa</taxon>
        <taxon>Mollusca</taxon>
        <taxon>Gastropoda</taxon>
        <taxon>Heterobranchia</taxon>
        <taxon>Euthyneura</taxon>
        <taxon>Panpulmonata</taxon>
        <taxon>Sacoglossa</taxon>
        <taxon>Placobranchoidea</taxon>
        <taxon>Plakobranchidae</taxon>
        <taxon>Elysia</taxon>
    </lineage>
</organism>
<dbReference type="PROSITE" id="PS51419">
    <property type="entry name" value="RAB"/>
    <property type="match status" value="1"/>
</dbReference>
<dbReference type="PROSITE" id="PS51421">
    <property type="entry name" value="RAS"/>
    <property type="match status" value="1"/>
</dbReference>
<dbReference type="InterPro" id="IPR050227">
    <property type="entry name" value="Rab"/>
</dbReference>
<accession>A0AAE1DAY8</accession>
<dbReference type="SMART" id="SM00175">
    <property type="entry name" value="RAB"/>
    <property type="match status" value="1"/>
</dbReference>
<feature type="compositionally biased region" description="Basic and acidic residues" evidence="4">
    <location>
        <begin position="246"/>
        <end position="256"/>
    </location>
</feature>
<evidence type="ECO:0000256" key="4">
    <source>
        <dbReference type="SAM" id="MobiDB-lite"/>
    </source>
</evidence>
<evidence type="ECO:0000256" key="2">
    <source>
        <dbReference type="ARBA" id="ARBA00023134"/>
    </source>
</evidence>
<reference evidence="5" key="1">
    <citation type="journal article" date="2023" name="G3 (Bethesda)">
        <title>A reference genome for the long-term kleptoplast-retaining sea slug Elysia crispata morphotype clarki.</title>
        <authorList>
            <person name="Eastman K.E."/>
            <person name="Pendleton A.L."/>
            <person name="Shaikh M.A."/>
            <person name="Suttiyut T."/>
            <person name="Ogas R."/>
            <person name="Tomko P."/>
            <person name="Gavelis G."/>
            <person name="Widhalm J.R."/>
            <person name="Wisecaver J.H."/>
        </authorList>
    </citation>
    <scope>NUCLEOTIDE SEQUENCE</scope>
    <source>
        <strain evidence="5">ECLA1</strain>
    </source>
</reference>
<dbReference type="PRINTS" id="PR00449">
    <property type="entry name" value="RASTRNSFRMNG"/>
</dbReference>
<keyword evidence="2" id="KW-0342">GTP-binding</keyword>
<dbReference type="NCBIfam" id="TIGR00231">
    <property type="entry name" value="small_GTP"/>
    <property type="match status" value="1"/>
</dbReference>
<dbReference type="SMART" id="SM00173">
    <property type="entry name" value="RAS"/>
    <property type="match status" value="1"/>
</dbReference>
<gene>
    <name evidence="5" type="ORF">RRG08_050210</name>
</gene>
<dbReference type="GO" id="GO:0003924">
    <property type="term" value="F:GTPase activity"/>
    <property type="evidence" value="ECO:0007669"/>
    <property type="project" value="InterPro"/>
</dbReference>
<dbReference type="Proteomes" id="UP001283361">
    <property type="component" value="Unassembled WGS sequence"/>
</dbReference>
<dbReference type="SMART" id="SM00177">
    <property type="entry name" value="ARF"/>
    <property type="match status" value="1"/>
</dbReference>
<evidence type="ECO:0000256" key="1">
    <source>
        <dbReference type="ARBA" id="ARBA00022741"/>
    </source>
</evidence>
<dbReference type="PANTHER" id="PTHR47977">
    <property type="entry name" value="RAS-RELATED PROTEIN RAB"/>
    <property type="match status" value="1"/>
</dbReference>
<sequence length="262" mass="29784">MLLVKATLGILIKSTCFFMEYSGHVLSSSTNWFKRRALVIAWTTDPAKHVRKHFDFLVKVVLGGTDHVGKTSLIQRFVHGKYQDAYMATIGVDFMVKELETKNGDTVKLQVWDLAGQERFRTITYSYYRGARGMLLVYDVTNKESFKHIEQALDEVRNYAAEDIVIFLIGNKADNNDSKREVTFEEGKQFADENNLPFLETSARDDVNVNEAFEEFVDQCVKQYKKDRANAAASGPKKQSPKANSKLKEVGTEKKSKTCVIL</sequence>
<dbReference type="SMART" id="SM00174">
    <property type="entry name" value="RHO"/>
    <property type="match status" value="1"/>
</dbReference>
<dbReference type="PROSITE" id="PS51420">
    <property type="entry name" value="RHO"/>
    <property type="match status" value="1"/>
</dbReference>
<dbReference type="SMART" id="SM00176">
    <property type="entry name" value="RAN"/>
    <property type="match status" value="1"/>
</dbReference>
<proteinExistence type="predicted"/>
<dbReference type="EMBL" id="JAWDGP010004497">
    <property type="protein sequence ID" value="KAK3763846.1"/>
    <property type="molecule type" value="Genomic_DNA"/>
</dbReference>
<dbReference type="InterPro" id="IPR027417">
    <property type="entry name" value="P-loop_NTPase"/>
</dbReference>
<comment type="caution">
    <text evidence="5">The sequence shown here is derived from an EMBL/GenBank/DDBJ whole genome shotgun (WGS) entry which is preliminary data.</text>
</comment>
<feature type="region of interest" description="Disordered" evidence="4">
    <location>
        <begin position="228"/>
        <end position="262"/>
    </location>
</feature>
<dbReference type="Pfam" id="PF00071">
    <property type="entry name" value="Ras"/>
    <property type="match status" value="1"/>
</dbReference>
<dbReference type="InterPro" id="IPR001806">
    <property type="entry name" value="Small_GTPase"/>
</dbReference>
<keyword evidence="6" id="KW-1185">Reference proteome</keyword>
<keyword evidence="1" id="KW-0547">Nucleotide-binding</keyword>
<protein>
    <submittedName>
        <fullName evidence="5">Uncharacterized protein</fullName>
    </submittedName>
</protein>
<dbReference type="SUPFAM" id="SSF52540">
    <property type="entry name" value="P-loop containing nucleoside triphosphate hydrolases"/>
    <property type="match status" value="1"/>
</dbReference>
<keyword evidence="3" id="KW-0449">Lipoprotein</keyword>
<dbReference type="InterPro" id="IPR005225">
    <property type="entry name" value="Small_GTP-bd"/>
</dbReference>
<dbReference type="Gene3D" id="3.40.50.300">
    <property type="entry name" value="P-loop containing nucleotide triphosphate hydrolases"/>
    <property type="match status" value="1"/>
</dbReference>
<dbReference type="FunFam" id="3.40.50.300:FF:001129">
    <property type="entry name" value="ras-related protein Rab-44 isoform X2"/>
    <property type="match status" value="1"/>
</dbReference>
<dbReference type="CDD" id="cd00154">
    <property type="entry name" value="Rab"/>
    <property type="match status" value="1"/>
</dbReference>
<dbReference type="AlphaFoldDB" id="A0AAE1DAY8"/>
<evidence type="ECO:0000313" key="5">
    <source>
        <dbReference type="EMBL" id="KAK3763846.1"/>
    </source>
</evidence>
<evidence type="ECO:0000256" key="3">
    <source>
        <dbReference type="ARBA" id="ARBA00023288"/>
    </source>
</evidence>
<dbReference type="GO" id="GO:0005525">
    <property type="term" value="F:GTP binding"/>
    <property type="evidence" value="ECO:0007669"/>
    <property type="project" value="UniProtKB-KW"/>
</dbReference>
<evidence type="ECO:0000313" key="6">
    <source>
        <dbReference type="Proteomes" id="UP001283361"/>
    </source>
</evidence>
<name>A0AAE1DAY8_9GAST</name>